<feature type="compositionally biased region" description="Polar residues" evidence="5">
    <location>
        <begin position="148"/>
        <end position="160"/>
    </location>
</feature>
<dbReference type="AlphaFoldDB" id="A0A6V8HPM8"/>
<protein>
    <submittedName>
        <fullName evidence="7">C6 transcription factor</fullName>
    </submittedName>
</protein>
<keyword evidence="2" id="KW-0238">DNA-binding</keyword>
<dbReference type="SMART" id="SM00066">
    <property type="entry name" value="GAL4"/>
    <property type="match status" value="1"/>
</dbReference>
<feature type="compositionally biased region" description="Low complexity" evidence="5">
    <location>
        <begin position="293"/>
        <end position="303"/>
    </location>
</feature>
<dbReference type="GO" id="GO:0008270">
    <property type="term" value="F:zinc ion binding"/>
    <property type="evidence" value="ECO:0007669"/>
    <property type="project" value="InterPro"/>
</dbReference>
<name>A0A6V8HPM8_TALPI</name>
<dbReference type="PROSITE" id="PS50048">
    <property type="entry name" value="ZN2_CY6_FUNGAL_2"/>
    <property type="match status" value="1"/>
</dbReference>
<evidence type="ECO:0000256" key="5">
    <source>
        <dbReference type="SAM" id="MobiDB-lite"/>
    </source>
</evidence>
<evidence type="ECO:0000313" key="8">
    <source>
        <dbReference type="Proteomes" id="UP000053095"/>
    </source>
</evidence>
<evidence type="ECO:0000256" key="1">
    <source>
        <dbReference type="ARBA" id="ARBA00023015"/>
    </source>
</evidence>
<dbReference type="Proteomes" id="UP000053095">
    <property type="component" value="Unassembled WGS sequence"/>
</dbReference>
<evidence type="ECO:0000256" key="2">
    <source>
        <dbReference type="ARBA" id="ARBA00023125"/>
    </source>
</evidence>
<dbReference type="GO" id="GO:0000981">
    <property type="term" value="F:DNA-binding transcription factor activity, RNA polymerase II-specific"/>
    <property type="evidence" value="ECO:0007669"/>
    <property type="project" value="InterPro"/>
</dbReference>
<feature type="compositionally biased region" description="Low complexity" evidence="5">
    <location>
        <begin position="225"/>
        <end position="240"/>
    </location>
</feature>
<dbReference type="FunFam" id="4.10.240.10:FF:000013">
    <property type="entry name" value="C6 transcription factor, putative"/>
    <property type="match status" value="1"/>
</dbReference>
<dbReference type="GO" id="GO:0003677">
    <property type="term" value="F:DNA binding"/>
    <property type="evidence" value="ECO:0007669"/>
    <property type="project" value="UniProtKB-KW"/>
</dbReference>
<comment type="caution">
    <text evidence="7">The sequence shown here is derived from an EMBL/GenBank/DDBJ whole genome shotgun (WGS) entry which is preliminary data.</text>
</comment>
<dbReference type="SUPFAM" id="SSF57701">
    <property type="entry name" value="Zn2/Cys6 DNA-binding domain"/>
    <property type="match status" value="1"/>
</dbReference>
<evidence type="ECO:0000256" key="4">
    <source>
        <dbReference type="ARBA" id="ARBA00023242"/>
    </source>
</evidence>
<feature type="compositionally biased region" description="Low complexity" evidence="5">
    <location>
        <begin position="169"/>
        <end position="180"/>
    </location>
</feature>
<evidence type="ECO:0000259" key="6">
    <source>
        <dbReference type="PROSITE" id="PS50048"/>
    </source>
</evidence>
<sequence length="385" mass="42470">MAARQSTPSSEHSAHSDSNVRKRVCKACDRCRLKKSKCDGASPCGRCRADNAICVFGERKKAHDKVYPKGYVEMLEQQQIWLVNGLQELYRRAQEGEGWTGEPLKAESNGHPLTHDLLTRLGALDHTKGETFEDNVEQMQQRLWQQNAGLMQRQESSDGSSDIAHSPPTTTLNLNVNNTHSHQHQHRHHTHMANNHSRRHHPYPVSQYADTLARHQLPPTPPGSYSPSSSAASSQQQQMPSLPVIKSEPLLITTSAQLSSTIPTPTSTISSASGAPNFSALLSQQGINPISLQQQQQQQQQPQTPWTTSSNDLNFDDLDLIGGGSGSGNQFSSLFEDMSSSSSPMFGGSRQQQMPINCLPPSMLFEPGNDDFSQYFNTNTEISTI</sequence>
<feature type="region of interest" description="Disordered" evidence="5">
    <location>
        <begin position="148"/>
        <end position="240"/>
    </location>
</feature>
<feature type="compositionally biased region" description="Basic residues" evidence="5">
    <location>
        <begin position="181"/>
        <end position="202"/>
    </location>
</feature>
<dbReference type="InterPro" id="IPR001138">
    <property type="entry name" value="Zn2Cys6_DnaBD"/>
</dbReference>
<dbReference type="CDD" id="cd00067">
    <property type="entry name" value="GAL4"/>
    <property type="match status" value="1"/>
</dbReference>
<dbReference type="InterPro" id="IPR052783">
    <property type="entry name" value="Metabolic/Drug-Res_Regulator"/>
</dbReference>
<organism evidence="7 8">
    <name type="scientific">Talaromyces pinophilus</name>
    <name type="common">Penicillium pinophilum</name>
    <dbReference type="NCBI Taxonomy" id="128442"/>
    <lineage>
        <taxon>Eukaryota</taxon>
        <taxon>Fungi</taxon>
        <taxon>Dikarya</taxon>
        <taxon>Ascomycota</taxon>
        <taxon>Pezizomycotina</taxon>
        <taxon>Eurotiomycetes</taxon>
        <taxon>Eurotiomycetidae</taxon>
        <taxon>Eurotiales</taxon>
        <taxon>Trichocomaceae</taxon>
        <taxon>Talaromyces</taxon>
        <taxon>Talaromyces sect. Talaromyces</taxon>
    </lineage>
</organism>
<accession>A0A6V8HPM8</accession>
<evidence type="ECO:0000256" key="3">
    <source>
        <dbReference type="ARBA" id="ARBA00023163"/>
    </source>
</evidence>
<feature type="region of interest" description="Disordered" evidence="5">
    <location>
        <begin position="291"/>
        <end position="313"/>
    </location>
</feature>
<dbReference type="PANTHER" id="PTHR47655">
    <property type="entry name" value="QUINIC ACID UTILIZATION ACTIVATOR"/>
    <property type="match status" value="1"/>
</dbReference>
<reference evidence="8" key="1">
    <citation type="journal article" date="2015" name="Genome Announc.">
        <title>Draft genome sequence of Talaromyces cellulolyticus strain Y-94, a source of lignocellulosic biomass-degrading enzymes.</title>
        <authorList>
            <person name="Fujii T."/>
            <person name="Koike H."/>
            <person name="Sawayama S."/>
            <person name="Yano S."/>
            <person name="Inoue H."/>
        </authorList>
    </citation>
    <scope>NUCLEOTIDE SEQUENCE [LARGE SCALE GENOMIC DNA]</scope>
    <source>
        <strain evidence="8">Y-94</strain>
    </source>
</reference>
<dbReference type="PANTHER" id="PTHR47655:SF3">
    <property type="entry name" value="ZN(II)2CYS6 TRANSCRIPTION FACTOR (EUROFUNG)"/>
    <property type="match status" value="1"/>
</dbReference>
<dbReference type="Gene3D" id="4.10.240.10">
    <property type="entry name" value="Zn(2)-C6 fungal-type DNA-binding domain"/>
    <property type="match status" value="1"/>
</dbReference>
<dbReference type="Pfam" id="PF00172">
    <property type="entry name" value="Zn_clus"/>
    <property type="match status" value="1"/>
</dbReference>
<keyword evidence="1" id="KW-0805">Transcription regulation</keyword>
<keyword evidence="3" id="KW-0804">Transcription</keyword>
<proteinExistence type="predicted"/>
<dbReference type="PROSITE" id="PS00463">
    <property type="entry name" value="ZN2_CY6_FUNGAL_1"/>
    <property type="match status" value="1"/>
</dbReference>
<gene>
    <name evidence="7" type="ORF">TCE0_060r18661</name>
</gene>
<evidence type="ECO:0000313" key="7">
    <source>
        <dbReference type="EMBL" id="GAM43666.1"/>
    </source>
</evidence>
<feature type="domain" description="Zn(2)-C6 fungal-type" evidence="6">
    <location>
        <begin position="27"/>
        <end position="56"/>
    </location>
</feature>
<dbReference type="InterPro" id="IPR036864">
    <property type="entry name" value="Zn2-C6_fun-type_DNA-bd_sf"/>
</dbReference>
<keyword evidence="4" id="KW-0539">Nucleus</keyword>
<keyword evidence="8" id="KW-1185">Reference proteome</keyword>
<dbReference type="EMBL" id="DF933856">
    <property type="protein sequence ID" value="GAM43666.1"/>
    <property type="molecule type" value="Genomic_DNA"/>
</dbReference>